<dbReference type="RefSeq" id="XP_004031116.1">
    <property type="nucleotide sequence ID" value="XM_004031068.1"/>
</dbReference>
<dbReference type="Proteomes" id="UP000008983">
    <property type="component" value="Unassembled WGS sequence"/>
</dbReference>
<evidence type="ECO:0000313" key="3">
    <source>
        <dbReference type="Proteomes" id="UP000008983"/>
    </source>
</evidence>
<dbReference type="InParanoid" id="G0QY11"/>
<dbReference type="eggNOG" id="KOG1552">
    <property type="taxonomic scope" value="Eukaryota"/>
</dbReference>
<dbReference type="PANTHER" id="PTHR43358:SF4">
    <property type="entry name" value="ALPHA_BETA HYDROLASE FOLD-1 DOMAIN-CONTAINING PROTEIN"/>
    <property type="match status" value="1"/>
</dbReference>
<dbReference type="PANTHER" id="PTHR43358">
    <property type="entry name" value="ALPHA/BETA-HYDROLASE"/>
    <property type="match status" value="1"/>
</dbReference>
<keyword evidence="3" id="KW-1185">Reference proteome</keyword>
<reference evidence="2 3" key="1">
    <citation type="submission" date="2011-07" db="EMBL/GenBank/DDBJ databases">
        <authorList>
            <person name="Coyne R."/>
            <person name="Brami D."/>
            <person name="Johnson J."/>
            <person name="Hostetler J."/>
            <person name="Hannick L."/>
            <person name="Clark T."/>
            <person name="Cassidy-Hanley D."/>
            <person name="Inman J."/>
        </authorList>
    </citation>
    <scope>NUCLEOTIDE SEQUENCE [LARGE SCALE GENOMIC DNA]</scope>
    <source>
        <strain evidence="2 3">G5</strain>
    </source>
</reference>
<evidence type="ECO:0000313" key="2">
    <source>
        <dbReference type="EMBL" id="EGR29880.1"/>
    </source>
</evidence>
<dbReference type="InterPro" id="IPR009199">
    <property type="entry name" value="PhoPQ-act_pathogen-rel_PqaA"/>
</dbReference>
<dbReference type="OMA" id="QRIMHKS"/>
<dbReference type="InterPro" id="IPR000073">
    <property type="entry name" value="AB_hydrolase_1"/>
</dbReference>
<dbReference type="OrthoDB" id="10249433at2759"/>
<dbReference type="InterPro" id="IPR029058">
    <property type="entry name" value="AB_hydrolase_fold"/>
</dbReference>
<accession>G0QY11</accession>
<feature type="domain" description="AB hydrolase-1" evidence="1">
    <location>
        <begin position="77"/>
        <end position="197"/>
    </location>
</feature>
<protein>
    <recommendedName>
        <fullName evidence="1">AB hydrolase-1 domain-containing protein</fullName>
    </recommendedName>
</protein>
<organism evidence="2 3">
    <name type="scientific">Ichthyophthirius multifiliis</name>
    <name type="common">White spot disease agent</name>
    <name type="synonym">Ich</name>
    <dbReference type="NCBI Taxonomy" id="5932"/>
    <lineage>
        <taxon>Eukaryota</taxon>
        <taxon>Sar</taxon>
        <taxon>Alveolata</taxon>
        <taxon>Ciliophora</taxon>
        <taxon>Intramacronucleata</taxon>
        <taxon>Oligohymenophorea</taxon>
        <taxon>Hymenostomatida</taxon>
        <taxon>Ophryoglenina</taxon>
        <taxon>Ichthyophthirius</taxon>
    </lineage>
</organism>
<sequence length="402" mass="46873">MINQFGQLYKMFIRPTRQEYNNQDLGNPYQIYGQYKSKREDIIILNKKGQKLQCSLFYPLLLSQSNDDFPLKKINCVIYCHCNSGSRLEPLRFLPQLISKGLALFCFDFSGSGLSEGEYVTLGKNESEDLDLIIQYLKNSEKVSNMILWGRSMGAVTCFQYLNKPGSMRNIKGVIFDSGFANLKFLAQDLAKQKTGMPSILIETALSFISEQIKQKCNLDIKSIDLTKNIHNLHIPCFFICSKEDTFIKCQHTEQLYNRYNGRKWLEYVNGNHNADRQPEFVEKISVWIFKLFEENLKNNNNIDQNLRKQQSFHMMSQSSISININNNLKRSQTPIYFKTGEKDNIETDKNIIFLVCNINKLMKKNFLLNNFNNIKKKIQLQRINSKITDQLLLIFNSFLKQ</sequence>
<dbReference type="Pfam" id="PF10142">
    <property type="entry name" value="PhoPQ_related"/>
    <property type="match status" value="1"/>
</dbReference>
<name>G0QY11_ICHMU</name>
<evidence type="ECO:0000259" key="1">
    <source>
        <dbReference type="Pfam" id="PF00561"/>
    </source>
</evidence>
<gene>
    <name evidence="2" type="ORF">IMG5_146530</name>
</gene>
<dbReference type="STRING" id="857967.G0QY11"/>
<dbReference type="AlphaFoldDB" id="G0QY11"/>
<dbReference type="SUPFAM" id="SSF53474">
    <property type="entry name" value="alpha/beta-Hydrolases"/>
    <property type="match status" value="1"/>
</dbReference>
<dbReference type="InterPro" id="IPR052920">
    <property type="entry name" value="DNA-binding_regulatory"/>
</dbReference>
<dbReference type="GeneID" id="14905993"/>
<dbReference type="Pfam" id="PF00561">
    <property type="entry name" value="Abhydrolase_1"/>
    <property type="match status" value="1"/>
</dbReference>
<dbReference type="Gene3D" id="3.40.50.1820">
    <property type="entry name" value="alpha/beta hydrolase"/>
    <property type="match status" value="1"/>
</dbReference>
<proteinExistence type="predicted"/>
<dbReference type="EMBL" id="GL984095">
    <property type="protein sequence ID" value="EGR29880.1"/>
    <property type="molecule type" value="Genomic_DNA"/>
</dbReference>